<sequence length="344" mass="35007">MSKVKLQDNLGRVVNINADATKGAIVGVNLYAADGKTLIDPAQLGGGSGSSSVAWDKVTNVPKNLDAFAKLSGMGYPVLVGPGDWRMRTFRSGGGITVVNGNGREGDTVVRLEEVGNTEDGQALLKITRDVYGRVTATAAASTNDLPEGGSNLYFTAARADGRADARITAQKGAANGLAPLDPASKIPTQYLPALAITSTFVVDSQAAQVALDAQEGDVAVRADESRTYIQNGGSTGTMADWTLLQTPPDLVQSVNGQTGTVSLDAADVDATRSVVGLQGDVTATDIADAIGLGTAATHAATDFVTIASLVGLSNAVDDVAAAAAGVPVGAMYRNGSILCVRIS</sequence>
<reference evidence="1" key="1">
    <citation type="submission" date="2022-07" db="EMBL/GenBank/DDBJ databases">
        <authorList>
            <consortium name="Clinical and Environmental Microbiology Branch: Whole genome sequencing antimicrobial resistance pathogens in the healthcare setting"/>
        </authorList>
    </citation>
    <scope>NUCLEOTIDE SEQUENCE</scope>
    <source>
        <strain evidence="1">Stenotrophomonas_maltophilia_2021CK-00905</strain>
    </source>
</reference>
<dbReference type="RefSeq" id="WP_164158783.1">
    <property type="nucleotide sequence ID" value="NZ_VKQR01000028.1"/>
</dbReference>
<dbReference type="AlphaFoldDB" id="A0AAI9FZC5"/>
<dbReference type="EMBL" id="ABLOMU010000017">
    <property type="protein sequence ID" value="EKT4441316.1"/>
    <property type="molecule type" value="Genomic_DNA"/>
</dbReference>
<comment type="caution">
    <text evidence="1">The sequence shown here is derived from an EMBL/GenBank/DDBJ whole genome shotgun (WGS) entry which is preliminary data.</text>
</comment>
<dbReference type="Proteomes" id="UP001214521">
    <property type="component" value="Unassembled WGS sequence"/>
</dbReference>
<evidence type="ECO:0000313" key="1">
    <source>
        <dbReference type="EMBL" id="EKT4441316.1"/>
    </source>
</evidence>
<organism evidence="1 2">
    <name type="scientific">Stenotrophomonas maltophilia</name>
    <name type="common">Pseudomonas maltophilia</name>
    <name type="synonym">Xanthomonas maltophilia</name>
    <dbReference type="NCBI Taxonomy" id="40324"/>
    <lineage>
        <taxon>Bacteria</taxon>
        <taxon>Pseudomonadati</taxon>
        <taxon>Pseudomonadota</taxon>
        <taxon>Gammaproteobacteria</taxon>
        <taxon>Lysobacterales</taxon>
        <taxon>Lysobacteraceae</taxon>
        <taxon>Stenotrophomonas</taxon>
        <taxon>Stenotrophomonas maltophilia group</taxon>
    </lineage>
</organism>
<name>A0AAI9FZC5_STEMA</name>
<accession>A0AAI9FZC5</accession>
<gene>
    <name evidence="1" type="ORF">QEK83_001966</name>
</gene>
<evidence type="ECO:0000313" key="2">
    <source>
        <dbReference type="Proteomes" id="UP001214521"/>
    </source>
</evidence>
<proteinExistence type="predicted"/>
<protein>
    <submittedName>
        <fullName evidence="1">Uncharacterized protein</fullName>
    </submittedName>
</protein>